<feature type="domain" description="Dystroglycan-type cadherin-like" evidence="8">
    <location>
        <begin position="407"/>
        <end position="495"/>
    </location>
</feature>
<dbReference type="SMART" id="SM00736">
    <property type="entry name" value="CADG"/>
    <property type="match status" value="1"/>
</dbReference>
<dbReference type="Pfam" id="PF05345">
    <property type="entry name" value="He_PIG"/>
    <property type="match status" value="1"/>
</dbReference>
<dbReference type="InterPro" id="IPR023827">
    <property type="entry name" value="Peptidase_S8_Asp-AS"/>
</dbReference>
<evidence type="ECO:0000256" key="3">
    <source>
        <dbReference type="ARBA" id="ARBA00022801"/>
    </source>
</evidence>
<evidence type="ECO:0000256" key="5">
    <source>
        <dbReference type="PROSITE-ProRule" id="PRU01240"/>
    </source>
</evidence>
<evidence type="ECO:0000259" key="8">
    <source>
        <dbReference type="SMART" id="SM00736"/>
    </source>
</evidence>
<dbReference type="Gene3D" id="2.60.120.260">
    <property type="entry name" value="Galactose-binding domain-like"/>
    <property type="match status" value="1"/>
</dbReference>
<dbReference type="InterPro" id="IPR023828">
    <property type="entry name" value="Peptidase_S8_Ser-AS"/>
</dbReference>
<dbReference type="PRINTS" id="PR00723">
    <property type="entry name" value="SUBTILISIN"/>
</dbReference>
<dbReference type="Pfam" id="PF00082">
    <property type="entry name" value="Peptidase_S8"/>
    <property type="match status" value="1"/>
</dbReference>
<dbReference type="InterPro" id="IPR036852">
    <property type="entry name" value="Peptidase_S8/S53_dom_sf"/>
</dbReference>
<dbReference type="PROSITE" id="PS51318">
    <property type="entry name" value="TAT"/>
    <property type="match status" value="1"/>
</dbReference>
<keyword evidence="3 5" id="KW-0378">Hydrolase</keyword>
<keyword evidence="7" id="KW-0732">Signal</keyword>
<evidence type="ECO:0000256" key="2">
    <source>
        <dbReference type="ARBA" id="ARBA00022670"/>
    </source>
</evidence>
<name>A0ABW1P401_9PSEU</name>
<reference evidence="10" key="1">
    <citation type="journal article" date="2019" name="Int. J. Syst. Evol. Microbiol.">
        <title>The Global Catalogue of Microorganisms (GCM) 10K type strain sequencing project: providing services to taxonomists for standard genome sequencing and annotation.</title>
        <authorList>
            <consortium name="The Broad Institute Genomics Platform"/>
            <consortium name="The Broad Institute Genome Sequencing Center for Infectious Disease"/>
            <person name="Wu L."/>
            <person name="Ma J."/>
        </authorList>
    </citation>
    <scope>NUCLEOTIDE SEQUENCE [LARGE SCALE GENOMIC DNA]</scope>
    <source>
        <strain evidence="10">CGMCC 4.7246</strain>
    </source>
</reference>
<dbReference type="InterPro" id="IPR037045">
    <property type="entry name" value="S8pro/Inhibitor_I9_sf"/>
</dbReference>
<keyword evidence="4 5" id="KW-0720">Serine protease</keyword>
<evidence type="ECO:0000256" key="4">
    <source>
        <dbReference type="ARBA" id="ARBA00022825"/>
    </source>
</evidence>
<dbReference type="InterPro" id="IPR006644">
    <property type="entry name" value="Cadg"/>
</dbReference>
<evidence type="ECO:0000256" key="7">
    <source>
        <dbReference type="SAM" id="SignalP"/>
    </source>
</evidence>
<dbReference type="InterPro" id="IPR015500">
    <property type="entry name" value="Peptidase_S8_subtilisin-rel"/>
</dbReference>
<gene>
    <name evidence="9" type="ORF">ACFP3R_10565</name>
</gene>
<dbReference type="InterPro" id="IPR034193">
    <property type="entry name" value="PCSK9_ProteinaseK-like"/>
</dbReference>
<feature type="active site" description="Charge relay system" evidence="5">
    <location>
        <position position="190"/>
    </location>
</feature>
<dbReference type="SUPFAM" id="SSF49313">
    <property type="entry name" value="Cadherin-like"/>
    <property type="match status" value="1"/>
</dbReference>
<accession>A0ABW1P401</accession>
<sequence>MGDVRASKRALLALCTVGATALALTTTAGQAAAEGQILGAANPTAIQDSYIVVYDELSTQSAEALTSDLSAKYDAKVEFTYQHALKGFAGTLSERAARRLAAEPGVAYVQQNGTVQAVATQPNPPSWGLDRIDQRDLPLDSSYTYPNDGTGVTAYIIDTGIRTSHQDFGGQASWGTNTTGDGNNTDCNGHGTHVAGTVGGNAYGVAKGVTLIAVKVLNCAGSGSFAGVAAGIDWVTGHHTSGPAVANMSLGAQGSDAATENAVRNSIADGVTYALASGNSNSDACNFTPARVAEAITVNASTNTDARASFSNWGTCTDIFAPGQNITSAWHTNDTATNTISGTSMASPHVAGGAALLLGATPGLTPAQVQSAMITNSTANKITSPGTGSPNRLLFVNTGGGPGPGDPAVTPPGNQTGSVGTATSLQLKATGGTPPYTWSATGLPPGLSLNAATGLISGTPTTAGTYTVTATATDSAAKAASVTFTWTINPPGGSCSAPGEKVTNGGFESGTTGWSNATWTIGAWTGEGAPRSGSRSSWVSGYGYAQTETLSQTVTVPAGCANTTLSLWLKISTSEYEPAVFDTFTVKANGTTLATYTNLTPSGYAVRTFNLGAYAGQSVTLSFTGAEDWSYQTSFVLDDVSVNAA</sequence>
<protein>
    <submittedName>
        <fullName evidence="9">S8 family peptidase</fullName>
    </submittedName>
</protein>
<dbReference type="InterPro" id="IPR013783">
    <property type="entry name" value="Ig-like_fold"/>
</dbReference>
<comment type="similarity">
    <text evidence="1 5 6">Belongs to the peptidase S8 family.</text>
</comment>
<dbReference type="InterPro" id="IPR010259">
    <property type="entry name" value="S8pro/Inhibitor_I9"/>
</dbReference>
<organism evidence="9 10">
    <name type="scientific">Saccharothrix lopnurensis</name>
    <dbReference type="NCBI Taxonomy" id="1670621"/>
    <lineage>
        <taxon>Bacteria</taxon>
        <taxon>Bacillati</taxon>
        <taxon>Actinomycetota</taxon>
        <taxon>Actinomycetes</taxon>
        <taxon>Pseudonocardiales</taxon>
        <taxon>Pseudonocardiaceae</taxon>
        <taxon>Saccharothrix</taxon>
    </lineage>
</organism>
<dbReference type="PROSITE" id="PS00138">
    <property type="entry name" value="SUBTILASE_SER"/>
    <property type="match status" value="1"/>
</dbReference>
<dbReference type="InterPro" id="IPR022398">
    <property type="entry name" value="Peptidase_S8_His-AS"/>
</dbReference>
<dbReference type="InterPro" id="IPR015919">
    <property type="entry name" value="Cadherin-like_sf"/>
</dbReference>
<feature type="signal peptide" evidence="7">
    <location>
        <begin position="1"/>
        <end position="23"/>
    </location>
</feature>
<feature type="chain" id="PRO_5047107806" evidence="7">
    <location>
        <begin position="24"/>
        <end position="645"/>
    </location>
</feature>
<dbReference type="InterPro" id="IPR050131">
    <property type="entry name" value="Peptidase_S8_subtilisin-like"/>
</dbReference>
<evidence type="ECO:0000313" key="9">
    <source>
        <dbReference type="EMBL" id="MFC6089714.1"/>
    </source>
</evidence>
<dbReference type="PROSITE" id="PS51892">
    <property type="entry name" value="SUBTILASE"/>
    <property type="match status" value="1"/>
</dbReference>
<evidence type="ECO:0000256" key="6">
    <source>
        <dbReference type="RuleBase" id="RU003355"/>
    </source>
</evidence>
<dbReference type="Gene3D" id="3.30.70.80">
    <property type="entry name" value="Peptidase S8 propeptide/proteinase inhibitor I9"/>
    <property type="match status" value="1"/>
</dbReference>
<proteinExistence type="inferred from homology"/>
<dbReference type="PROSITE" id="PS00137">
    <property type="entry name" value="SUBTILASE_HIS"/>
    <property type="match status" value="1"/>
</dbReference>
<keyword evidence="10" id="KW-1185">Reference proteome</keyword>
<keyword evidence="2 5" id="KW-0645">Protease</keyword>
<dbReference type="EMBL" id="JBHSQO010000008">
    <property type="protein sequence ID" value="MFC6089714.1"/>
    <property type="molecule type" value="Genomic_DNA"/>
</dbReference>
<dbReference type="SUPFAM" id="SSF52743">
    <property type="entry name" value="Subtilisin-like"/>
    <property type="match status" value="1"/>
</dbReference>
<dbReference type="InterPro" id="IPR006311">
    <property type="entry name" value="TAT_signal"/>
</dbReference>
<feature type="active site" description="Charge relay system" evidence="5">
    <location>
        <position position="158"/>
    </location>
</feature>
<evidence type="ECO:0000313" key="10">
    <source>
        <dbReference type="Proteomes" id="UP001596220"/>
    </source>
</evidence>
<dbReference type="Gene3D" id="3.40.50.200">
    <property type="entry name" value="Peptidase S8/S53 domain"/>
    <property type="match status" value="1"/>
</dbReference>
<dbReference type="PROSITE" id="PS00136">
    <property type="entry name" value="SUBTILASE_ASP"/>
    <property type="match status" value="1"/>
</dbReference>
<dbReference type="RefSeq" id="WP_380635081.1">
    <property type="nucleotide sequence ID" value="NZ_JBHSQO010000008.1"/>
</dbReference>
<dbReference type="SUPFAM" id="SSF54897">
    <property type="entry name" value="Protease propeptides/inhibitors"/>
    <property type="match status" value="1"/>
</dbReference>
<evidence type="ECO:0000256" key="1">
    <source>
        <dbReference type="ARBA" id="ARBA00011073"/>
    </source>
</evidence>
<feature type="active site" description="Charge relay system" evidence="5">
    <location>
        <position position="344"/>
    </location>
</feature>
<dbReference type="Pfam" id="PF05922">
    <property type="entry name" value="Inhibitor_I9"/>
    <property type="match status" value="1"/>
</dbReference>
<dbReference type="Proteomes" id="UP001596220">
    <property type="component" value="Unassembled WGS sequence"/>
</dbReference>
<dbReference type="PANTHER" id="PTHR43806">
    <property type="entry name" value="PEPTIDASE S8"/>
    <property type="match status" value="1"/>
</dbReference>
<dbReference type="Gene3D" id="2.60.40.10">
    <property type="entry name" value="Immunoglobulins"/>
    <property type="match status" value="1"/>
</dbReference>
<dbReference type="InterPro" id="IPR000209">
    <property type="entry name" value="Peptidase_S8/S53_dom"/>
</dbReference>
<dbReference type="CDD" id="cd04077">
    <property type="entry name" value="Peptidases_S8_PCSK9_ProteinaseK_like"/>
    <property type="match status" value="1"/>
</dbReference>
<comment type="caution">
    <text evidence="9">The sequence shown here is derived from an EMBL/GenBank/DDBJ whole genome shotgun (WGS) entry which is preliminary data.</text>
</comment>
<dbReference type="PANTHER" id="PTHR43806:SF11">
    <property type="entry name" value="CEREVISIN-RELATED"/>
    <property type="match status" value="1"/>
</dbReference>